<dbReference type="EMBL" id="AP006176">
    <property type="protein sequence ID" value="BAD38482.1"/>
    <property type="molecule type" value="Genomic_DNA"/>
</dbReference>
<evidence type="ECO:0000256" key="1">
    <source>
        <dbReference type="SAM" id="MobiDB-lite"/>
    </source>
</evidence>
<reference evidence="3" key="1">
    <citation type="submission" date="2002-07" db="EMBL/GenBank/DDBJ databases">
        <title>Oryza sativa nipponbare(GA3) genomic DNA, chromosome 9, PAC clone:P0638A12.</title>
        <authorList>
            <person name="Sasaki T."/>
            <person name="Matsumoto T."/>
            <person name="Hattori M."/>
            <person name="Sakaki Y."/>
            <person name="Katayose Y."/>
        </authorList>
    </citation>
    <scope>NUCLEOTIDE SEQUENCE</scope>
</reference>
<sequence length="138" mass="15069">MVRRQHTETMMTLGPNKNRLDGIKTLGIKYTGERQRSGDCRRNNAIGGHREKEEATAILTNTYATTDSDGRWPATSFKGRRGTVHGGDDFPAMCGDNRGVAGLHFAAANPMESMATEGDDGRSSRASPKIKTRRRTSG</sequence>
<evidence type="ECO:0000259" key="2">
    <source>
        <dbReference type="Pfam" id="PF05754"/>
    </source>
</evidence>
<reference evidence="5" key="4">
    <citation type="journal article" date="2008" name="Nucleic Acids Res.">
        <title>The rice annotation project database (RAP-DB): 2008 update.</title>
        <authorList>
            <consortium name="The rice annotation project (RAP)"/>
        </authorList>
    </citation>
    <scope>GENOME REANNOTATION</scope>
    <source>
        <strain evidence="5">cv. Nipponbare</strain>
    </source>
</reference>
<evidence type="ECO:0000313" key="4">
    <source>
        <dbReference type="EMBL" id="BAD38482.1"/>
    </source>
</evidence>
<gene>
    <name evidence="3" type="ORF">P0638A12.24</name>
    <name evidence="4" type="ORF">P0681H07.4</name>
</gene>
<dbReference type="InterPro" id="IPR008552">
    <property type="entry name" value="DUF834"/>
</dbReference>
<protein>
    <recommendedName>
        <fullName evidence="2">DUF834 domain-containing protein</fullName>
    </recommendedName>
</protein>
<dbReference type="AlphaFoldDB" id="Q67TN9"/>
<organism evidence="4 5">
    <name type="scientific">Oryza sativa subsp. japonica</name>
    <name type="common">Rice</name>
    <dbReference type="NCBI Taxonomy" id="39947"/>
    <lineage>
        <taxon>Eukaryota</taxon>
        <taxon>Viridiplantae</taxon>
        <taxon>Streptophyta</taxon>
        <taxon>Embryophyta</taxon>
        <taxon>Tracheophyta</taxon>
        <taxon>Spermatophyta</taxon>
        <taxon>Magnoliopsida</taxon>
        <taxon>Liliopsida</taxon>
        <taxon>Poales</taxon>
        <taxon>Poaceae</taxon>
        <taxon>BOP clade</taxon>
        <taxon>Oryzoideae</taxon>
        <taxon>Oryzeae</taxon>
        <taxon>Oryzinae</taxon>
        <taxon>Oryza</taxon>
        <taxon>Oryza sativa</taxon>
    </lineage>
</organism>
<feature type="region of interest" description="Disordered" evidence="1">
    <location>
        <begin position="111"/>
        <end position="138"/>
    </location>
</feature>
<feature type="compositionally biased region" description="Basic residues" evidence="1">
    <location>
        <begin position="128"/>
        <end position="138"/>
    </location>
</feature>
<name>Q67TN9_ORYSJ</name>
<dbReference type="Pfam" id="PF05754">
    <property type="entry name" value="DUF834"/>
    <property type="match status" value="1"/>
</dbReference>
<dbReference type="EMBL" id="AP005592">
    <property type="protein sequence ID" value="BAD38257.1"/>
    <property type="molecule type" value="Genomic_DNA"/>
</dbReference>
<reference evidence="4" key="2">
    <citation type="submission" date="2003-01" db="EMBL/GenBank/DDBJ databases">
        <title>Oryza sativa nipponbare(GA3) genomic DNA, chromosome 9, PAC clone:P0681H07.</title>
        <authorList>
            <person name="Sasaki T."/>
            <person name="Matsumoto T."/>
            <person name="Katayose Y."/>
        </authorList>
    </citation>
    <scope>NUCLEOTIDE SEQUENCE</scope>
</reference>
<dbReference type="Proteomes" id="UP000000763">
    <property type="component" value="Chromosome 9"/>
</dbReference>
<feature type="domain" description="DUF834" evidence="2">
    <location>
        <begin position="71"/>
        <end position="122"/>
    </location>
</feature>
<accession>Q67TN9</accession>
<reference evidence="5" key="3">
    <citation type="journal article" date="2005" name="Nature">
        <title>The map-based sequence of the rice genome.</title>
        <authorList>
            <consortium name="International rice genome sequencing project (IRGSP)"/>
            <person name="Matsumoto T."/>
            <person name="Wu J."/>
            <person name="Kanamori H."/>
            <person name="Katayose Y."/>
            <person name="Fujisawa M."/>
            <person name="Namiki N."/>
            <person name="Mizuno H."/>
            <person name="Yamamoto K."/>
            <person name="Antonio B.A."/>
            <person name="Baba T."/>
            <person name="Sakata K."/>
            <person name="Nagamura Y."/>
            <person name="Aoki H."/>
            <person name="Arikawa K."/>
            <person name="Arita K."/>
            <person name="Bito T."/>
            <person name="Chiden Y."/>
            <person name="Fujitsuka N."/>
            <person name="Fukunaka R."/>
            <person name="Hamada M."/>
            <person name="Harada C."/>
            <person name="Hayashi A."/>
            <person name="Hijishita S."/>
            <person name="Honda M."/>
            <person name="Hosokawa S."/>
            <person name="Ichikawa Y."/>
            <person name="Idonuma A."/>
            <person name="Iijima M."/>
            <person name="Ikeda M."/>
            <person name="Ikeno M."/>
            <person name="Ito K."/>
            <person name="Ito S."/>
            <person name="Ito T."/>
            <person name="Ito Y."/>
            <person name="Ito Y."/>
            <person name="Iwabuchi A."/>
            <person name="Kamiya K."/>
            <person name="Karasawa W."/>
            <person name="Kurita K."/>
            <person name="Katagiri S."/>
            <person name="Kikuta A."/>
            <person name="Kobayashi H."/>
            <person name="Kobayashi N."/>
            <person name="Machita K."/>
            <person name="Maehara T."/>
            <person name="Masukawa M."/>
            <person name="Mizubayashi T."/>
            <person name="Mukai Y."/>
            <person name="Nagasaki H."/>
            <person name="Nagata Y."/>
            <person name="Naito S."/>
            <person name="Nakashima M."/>
            <person name="Nakama Y."/>
            <person name="Nakamichi Y."/>
            <person name="Nakamura M."/>
            <person name="Meguro A."/>
            <person name="Negishi M."/>
            <person name="Ohta I."/>
            <person name="Ohta T."/>
            <person name="Okamoto M."/>
            <person name="Ono N."/>
            <person name="Saji S."/>
            <person name="Sakaguchi M."/>
            <person name="Sakai K."/>
            <person name="Shibata M."/>
            <person name="Shimokawa T."/>
            <person name="Song J."/>
            <person name="Takazaki Y."/>
            <person name="Terasawa K."/>
            <person name="Tsugane M."/>
            <person name="Tsuji K."/>
            <person name="Ueda S."/>
            <person name="Waki K."/>
            <person name="Yamagata H."/>
            <person name="Yamamoto M."/>
            <person name="Yamamoto S."/>
            <person name="Yamane H."/>
            <person name="Yoshiki S."/>
            <person name="Yoshihara R."/>
            <person name="Yukawa K."/>
            <person name="Zhong H."/>
            <person name="Yano M."/>
            <person name="Yuan Q."/>
            <person name="Ouyang S."/>
            <person name="Liu J."/>
            <person name="Jones K.M."/>
            <person name="Gansberger K."/>
            <person name="Moffat K."/>
            <person name="Hill J."/>
            <person name="Bera J."/>
            <person name="Fadrosh D."/>
            <person name="Jin S."/>
            <person name="Johri S."/>
            <person name="Kim M."/>
            <person name="Overton L."/>
            <person name="Reardon M."/>
            <person name="Tsitrin T."/>
            <person name="Vuong H."/>
            <person name="Weaver B."/>
            <person name="Ciecko A."/>
            <person name="Tallon L."/>
            <person name="Jackson J."/>
            <person name="Pai G."/>
            <person name="Aken S.V."/>
            <person name="Utterback T."/>
            <person name="Reidmuller S."/>
            <person name="Feldblyum T."/>
            <person name="Hsiao J."/>
            <person name="Zismann V."/>
            <person name="Iobst S."/>
            <person name="de Vazeille A.R."/>
            <person name="Buell C.R."/>
            <person name="Ying K."/>
            <person name="Li Y."/>
            <person name="Lu T."/>
            <person name="Huang Y."/>
            <person name="Zhao Q."/>
            <person name="Feng Q."/>
            <person name="Zhang L."/>
            <person name="Zhu J."/>
            <person name="Weng Q."/>
            <person name="Mu J."/>
            <person name="Lu Y."/>
            <person name="Fan D."/>
            <person name="Liu Y."/>
            <person name="Guan J."/>
            <person name="Zhang Y."/>
            <person name="Yu S."/>
            <person name="Liu X."/>
            <person name="Zhang Y."/>
            <person name="Hong G."/>
            <person name="Han B."/>
            <person name="Choisne N."/>
            <person name="Demange N."/>
            <person name="Orjeda G."/>
            <person name="Samain S."/>
            <person name="Cattolico L."/>
            <person name="Pelletier E."/>
            <person name="Couloux A."/>
            <person name="Segurens B."/>
            <person name="Wincker P."/>
            <person name="D'Hont A."/>
            <person name="Scarpelli C."/>
            <person name="Weissenbach J."/>
            <person name="Salanoubat M."/>
            <person name="Quetier F."/>
            <person name="Yu Y."/>
            <person name="Kim H.R."/>
            <person name="Rambo T."/>
            <person name="Currie J."/>
            <person name="Collura K."/>
            <person name="Luo M."/>
            <person name="Yang T."/>
            <person name="Ammiraju J.S.S."/>
            <person name="Engler F."/>
            <person name="Soderlund C."/>
            <person name="Wing R.A."/>
            <person name="Palmer L.E."/>
            <person name="de la Bastide M."/>
            <person name="Spiegel L."/>
            <person name="Nascimento L."/>
            <person name="Zutavern T."/>
            <person name="O'Shaughnessy A."/>
            <person name="Dike S."/>
            <person name="Dedhia N."/>
            <person name="Preston R."/>
            <person name="Balija V."/>
            <person name="McCombie W.R."/>
            <person name="Chow T."/>
            <person name="Chen H."/>
            <person name="Chung M."/>
            <person name="Chen C."/>
            <person name="Shaw J."/>
            <person name="Wu H."/>
            <person name="Hsiao K."/>
            <person name="Chao Y."/>
            <person name="Chu M."/>
            <person name="Cheng C."/>
            <person name="Hour A."/>
            <person name="Lee P."/>
            <person name="Lin S."/>
            <person name="Lin Y."/>
            <person name="Liou J."/>
            <person name="Liu S."/>
            <person name="Hsing Y."/>
            <person name="Raghuvanshi S."/>
            <person name="Mohanty A."/>
            <person name="Bharti A.K."/>
            <person name="Gaur A."/>
            <person name="Gupta V."/>
            <person name="Kumar D."/>
            <person name="Ravi V."/>
            <person name="Vij S."/>
            <person name="Kapur A."/>
            <person name="Khurana P."/>
            <person name="Khurana P."/>
            <person name="Khurana J.P."/>
            <person name="Tyagi A.K."/>
            <person name="Gaikwad K."/>
            <person name="Singh A."/>
            <person name="Dalal V."/>
            <person name="Srivastava S."/>
            <person name="Dixit A."/>
            <person name="Pal A.K."/>
            <person name="Ghazi I.A."/>
            <person name="Yadav M."/>
            <person name="Pandit A."/>
            <person name="Bhargava A."/>
            <person name="Sureshbabu K."/>
            <person name="Batra K."/>
            <person name="Sharma T.R."/>
            <person name="Mohapatra T."/>
            <person name="Singh N.K."/>
            <person name="Messing J."/>
            <person name="Nelson A.B."/>
            <person name="Fuks G."/>
            <person name="Kavchok S."/>
            <person name="Keizer G."/>
            <person name="Linton E."/>
            <person name="Llaca V."/>
            <person name="Song R."/>
            <person name="Tanyolac B."/>
            <person name="Young S."/>
            <person name="Ho-Il K."/>
            <person name="Hahn J.H."/>
            <person name="Sangsakoo G."/>
            <person name="Vanavichit A."/>
            <person name="de Mattos Luiz.A.T."/>
            <person name="Zimmer P.D."/>
            <person name="Malone G."/>
            <person name="Dellagostin O."/>
            <person name="de Oliveira A.C."/>
            <person name="Bevan M."/>
            <person name="Bancroft I."/>
            <person name="Minx P."/>
            <person name="Cordum H."/>
            <person name="Wilson R."/>
            <person name="Cheng Z."/>
            <person name="Jin W."/>
            <person name="Jiang J."/>
            <person name="Leong S.A."/>
            <person name="Iwama H."/>
            <person name="Gojobori T."/>
            <person name="Itoh T."/>
            <person name="Niimura Y."/>
            <person name="Fujii Y."/>
            <person name="Habara T."/>
            <person name="Sakai H."/>
            <person name="Sato Y."/>
            <person name="Wilson G."/>
            <person name="Kumar K."/>
            <person name="McCouch S."/>
            <person name="Juretic N."/>
            <person name="Hoen D."/>
            <person name="Wright S."/>
            <person name="Bruskiewich R."/>
            <person name="Bureau T."/>
            <person name="Miyao A."/>
            <person name="Hirochika H."/>
            <person name="Nishikawa T."/>
            <person name="Kadowaki K."/>
            <person name="Sugiura M."/>
            <person name="Burr B."/>
            <person name="Sasaki T."/>
        </authorList>
    </citation>
    <scope>NUCLEOTIDE SEQUENCE [LARGE SCALE GENOMIC DNA]</scope>
    <source>
        <strain evidence="5">cv. Nipponbare</strain>
    </source>
</reference>
<proteinExistence type="predicted"/>
<evidence type="ECO:0000313" key="3">
    <source>
        <dbReference type="EMBL" id="BAD38257.1"/>
    </source>
</evidence>
<evidence type="ECO:0000313" key="5">
    <source>
        <dbReference type="Proteomes" id="UP000000763"/>
    </source>
</evidence>